<dbReference type="InterPro" id="IPR036322">
    <property type="entry name" value="WD40_repeat_dom_sf"/>
</dbReference>
<evidence type="ECO:0000256" key="1">
    <source>
        <dbReference type="SAM" id="MobiDB-lite"/>
    </source>
</evidence>
<dbReference type="InterPro" id="IPR015943">
    <property type="entry name" value="WD40/YVTN_repeat-like_dom_sf"/>
</dbReference>
<proteinExistence type="predicted"/>
<organism evidence="2 3">
    <name type="scientific">Schizophyllum amplum</name>
    <dbReference type="NCBI Taxonomy" id="97359"/>
    <lineage>
        <taxon>Eukaryota</taxon>
        <taxon>Fungi</taxon>
        <taxon>Dikarya</taxon>
        <taxon>Basidiomycota</taxon>
        <taxon>Agaricomycotina</taxon>
        <taxon>Agaricomycetes</taxon>
        <taxon>Agaricomycetidae</taxon>
        <taxon>Agaricales</taxon>
        <taxon>Schizophyllaceae</taxon>
        <taxon>Schizophyllum</taxon>
    </lineage>
</organism>
<dbReference type="Proteomes" id="UP000320762">
    <property type="component" value="Unassembled WGS sequence"/>
</dbReference>
<feature type="compositionally biased region" description="Basic residues" evidence="1">
    <location>
        <begin position="26"/>
        <end position="36"/>
    </location>
</feature>
<comment type="caution">
    <text evidence="2">The sequence shown here is derived from an EMBL/GenBank/DDBJ whole genome shotgun (WGS) entry which is preliminary data.</text>
</comment>
<evidence type="ECO:0000313" key="3">
    <source>
        <dbReference type="Proteomes" id="UP000320762"/>
    </source>
</evidence>
<sequence>MDISSESSSSDESASPRSQMPPDPPRRKKIGHRTRGRCSFPVHSARAKPNADLLPASSVPQAPYAAARRVVVSANKGFPIVTISRRGDVHFFRPYDGEGGDGAPRLTRLQSKSIPSQGTNLVKDACVTTEGRIVLAYDTGPVQVAHIRLPETATGSSRLITSLADPPHAHVARKARSDVTVACLAPGTSGGFFTGGWDKQLYAWSFTDAKEADDPSDIDFPVSNNKTHSGLTRTHDGLTKSKVTQLAVVPRALAVAGEKLYYGHQQKLGVIDLQHPTAQRTPVNLSNAVQQMHVQPKREFARLLMLETDHLDHQNQLFDTRTGFAGPPLMQFGHRTSKVGHTYVKGDFLHSYFVRGYPDQSVRVWDLRNSAKPVLSTTRTATCEVTHAVFGRPGAGTVLAFGKYDLFYMDARKGE</sequence>
<name>A0A550CU27_9AGAR</name>
<reference evidence="2 3" key="1">
    <citation type="journal article" date="2019" name="New Phytol.">
        <title>Comparative genomics reveals unique wood-decay strategies and fruiting body development in the Schizophyllaceae.</title>
        <authorList>
            <person name="Almasi E."/>
            <person name="Sahu N."/>
            <person name="Krizsan K."/>
            <person name="Balint B."/>
            <person name="Kovacs G.M."/>
            <person name="Kiss B."/>
            <person name="Cseklye J."/>
            <person name="Drula E."/>
            <person name="Henrissat B."/>
            <person name="Nagy I."/>
            <person name="Chovatia M."/>
            <person name="Adam C."/>
            <person name="LaButti K."/>
            <person name="Lipzen A."/>
            <person name="Riley R."/>
            <person name="Grigoriev I.V."/>
            <person name="Nagy L.G."/>
        </authorList>
    </citation>
    <scope>NUCLEOTIDE SEQUENCE [LARGE SCALE GENOMIC DNA]</scope>
    <source>
        <strain evidence="2 3">NL-1724</strain>
    </source>
</reference>
<dbReference type="AlphaFoldDB" id="A0A550CU27"/>
<dbReference type="Gene3D" id="2.130.10.10">
    <property type="entry name" value="YVTN repeat-like/Quinoprotein amine dehydrogenase"/>
    <property type="match status" value="1"/>
</dbReference>
<dbReference type="SUPFAM" id="SSF50978">
    <property type="entry name" value="WD40 repeat-like"/>
    <property type="match status" value="1"/>
</dbReference>
<evidence type="ECO:0000313" key="2">
    <source>
        <dbReference type="EMBL" id="TRM68283.1"/>
    </source>
</evidence>
<dbReference type="EMBL" id="VDMD01000002">
    <property type="protein sequence ID" value="TRM68283.1"/>
    <property type="molecule type" value="Genomic_DNA"/>
</dbReference>
<feature type="compositionally biased region" description="Low complexity" evidence="1">
    <location>
        <begin position="1"/>
        <end position="18"/>
    </location>
</feature>
<dbReference type="OrthoDB" id="1897642at2759"/>
<keyword evidence="3" id="KW-1185">Reference proteome</keyword>
<protein>
    <recommendedName>
        <fullName evidence="4">WD40-repeat-containing domain protein</fullName>
    </recommendedName>
</protein>
<dbReference type="STRING" id="97359.A0A550CU27"/>
<evidence type="ECO:0008006" key="4">
    <source>
        <dbReference type="Google" id="ProtNLM"/>
    </source>
</evidence>
<accession>A0A550CU27</accession>
<feature type="region of interest" description="Disordered" evidence="1">
    <location>
        <begin position="1"/>
        <end position="37"/>
    </location>
</feature>
<gene>
    <name evidence="2" type="ORF">BD626DRAFT_565129</name>
</gene>